<name>A0ABY3CC32_9GAMM</name>
<dbReference type="InterPro" id="IPR011060">
    <property type="entry name" value="RibuloseP-bd_barrel"/>
</dbReference>
<evidence type="ECO:0000256" key="1">
    <source>
        <dbReference type="ARBA" id="ARBA00009667"/>
    </source>
</evidence>
<keyword evidence="7" id="KW-1185">Reference proteome</keyword>
<dbReference type="InterPro" id="IPR013785">
    <property type="entry name" value="Aldolase_TIM"/>
</dbReference>
<keyword evidence="3 5" id="KW-0368">Histidine biosynthesis</keyword>
<dbReference type="PANTHER" id="PTHR43090:SF2">
    <property type="entry name" value="1-(5-PHOSPHORIBOSYL)-5-[(5-PHOSPHORIBOSYLAMINO)METHYLIDENEAMINO] IMIDAZOLE-4-CARBOXAMIDE ISOMERASE"/>
    <property type="match status" value="1"/>
</dbReference>
<dbReference type="PANTHER" id="PTHR43090">
    <property type="entry name" value="1-(5-PHOSPHORIBOSYL)-5-[(5-PHOSPHORIBOSYLAMINO)METHYLIDENEAMINO] IMIDAZOLE-4-CARBOXAMIDE ISOMERASE"/>
    <property type="match status" value="1"/>
</dbReference>
<keyword evidence="2 5" id="KW-0028">Amino-acid biosynthesis</keyword>
<proteinExistence type="inferred from homology"/>
<dbReference type="Proteomes" id="UP000733744">
    <property type="component" value="Unassembled WGS sequence"/>
</dbReference>
<dbReference type="CDD" id="cd04723">
    <property type="entry name" value="HisA_HisF"/>
    <property type="match status" value="1"/>
</dbReference>
<comment type="pathway">
    <text evidence="4">Amino-acid biosynthesis.</text>
</comment>
<reference evidence="6 7" key="1">
    <citation type="journal article" date="2019" name="Antonie Van Leeuwenhoek">
        <title>Description of 'Ca. Methylobacter oryzae' KRF1, a novel species from the environmentally important Methylobacter clade 2.</title>
        <authorList>
            <person name="Khatri K."/>
            <person name="Mohite J.A."/>
            <person name="Pandit P.S."/>
            <person name="Bahulikar R."/>
            <person name="Rahalkar M.C."/>
        </authorList>
    </citation>
    <scope>NUCLEOTIDE SEQUENCE [LARGE SCALE GENOMIC DNA]</scope>
    <source>
        <strain evidence="6 7">KRF1</strain>
    </source>
</reference>
<dbReference type="SUPFAM" id="SSF51366">
    <property type="entry name" value="Ribulose-phoshate binding barrel"/>
    <property type="match status" value="1"/>
</dbReference>
<sequence>MKIIPVIDLKDGVVVHARQGNREGYQPINTYLCKSSGIFQVIDAFLSIYQFDTFYIADLNAITNQGNHDYLIAEVLTRFPRIMFWIDKGYRKYDEIKQLPENTLPVLGSESYKDETISEIKAYKNNFILSLDYSNSGALGAKNLFSDPTFWPKNVIIMTLGRVGCNNGPDFDKLKEFCRQYPGKSFIAAGGIRNKQDLMALSKAGIHQALVASALHSGAVKAEDIAEVSTS</sequence>
<dbReference type="EMBL" id="RYFG02000079">
    <property type="protein sequence ID" value="TRW96959.1"/>
    <property type="molecule type" value="Genomic_DNA"/>
</dbReference>
<evidence type="ECO:0000256" key="5">
    <source>
        <dbReference type="RuleBase" id="RU003657"/>
    </source>
</evidence>
<accession>A0ABY3CC32</accession>
<evidence type="ECO:0000313" key="6">
    <source>
        <dbReference type="EMBL" id="TRW96959.1"/>
    </source>
</evidence>
<organism evidence="6 7">
    <name type="scientific">Candidatus Methylobacter oryzae</name>
    <dbReference type="NCBI Taxonomy" id="2497749"/>
    <lineage>
        <taxon>Bacteria</taxon>
        <taxon>Pseudomonadati</taxon>
        <taxon>Pseudomonadota</taxon>
        <taxon>Gammaproteobacteria</taxon>
        <taxon>Methylococcales</taxon>
        <taxon>Methylococcaceae</taxon>
        <taxon>Methylobacter</taxon>
    </lineage>
</organism>
<evidence type="ECO:0000256" key="3">
    <source>
        <dbReference type="ARBA" id="ARBA00023102"/>
    </source>
</evidence>
<comment type="similarity">
    <text evidence="1 5">Belongs to the HisA/HisF family.</text>
</comment>
<comment type="caution">
    <text evidence="6">The sequence shown here is derived from an EMBL/GenBank/DDBJ whole genome shotgun (WGS) entry which is preliminary data.</text>
</comment>
<dbReference type="RefSeq" id="WP_127030601.1">
    <property type="nucleotide sequence ID" value="NZ_RYFG02000079.1"/>
</dbReference>
<dbReference type="Gene3D" id="3.20.20.70">
    <property type="entry name" value="Aldolase class I"/>
    <property type="match status" value="1"/>
</dbReference>
<evidence type="ECO:0000256" key="2">
    <source>
        <dbReference type="ARBA" id="ARBA00022605"/>
    </source>
</evidence>
<dbReference type="Pfam" id="PF00977">
    <property type="entry name" value="His_biosynth"/>
    <property type="match status" value="1"/>
</dbReference>
<protein>
    <submittedName>
        <fullName evidence="6">Nickel transporter</fullName>
    </submittedName>
</protein>
<gene>
    <name evidence="6" type="ORF">EKO24_008315</name>
</gene>
<dbReference type="InterPro" id="IPR044524">
    <property type="entry name" value="Isoase_HisA-like"/>
</dbReference>
<evidence type="ECO:0000256" key="4">
    <source>
        <dbReference type="ARBA" id="ARBA00029440"/>
    </source>
</evidence>
<dbReference type="InterPro" id="IPR006062">
    <property type="entry name" value="His_biosynth"/>
</dbReference>
<evidence type="ECO:0000313" key="7">
    <source>
        <dbReference type="Proteomes" id="UP000733744"/>
    </source>
</evidence>